<dbReference type="Pfam" id="PF18718">
    <property type="entry name" value="CxC5"/>
    <property type="match status" value="1"/>
</dbReference>
<dbReference type="OrthoDB" id="2501483at2759"/>
<name>A0A165EKL1_9BASI</name>
<keyword evidence="4" id="KW-1185">Reference proteome</keyword>
<dbReference type="InterPro" id="IPR040898">
    <property type="entry name" value="CxC6"/>
</dbReference>
<evidence type="ECO:0008006" key="5">
    <source>
        <dbReference type="Google" id="ProtNLM"/>
    </source>
</evidence>
<dbReference type="Proteomes" id="UP000076842">
    <property type="component" value="Unassembled WGS sequence"/>
</dbReference>
<evidence type="ECO:0000313" key="3">
    <source>
        <dbReference type="EMBL" id="KZT55060.1"/>
    </source>
</evidence>
<proteinExistence type="predicted"/>
<organism evidence="3 4">
    <name type="scientific">Calocera cornea HHB12733</name>
    <dbReference type="NCBI Taxonomy" id="1353952"/>
    <lineage>
        <taxon>Eukaryota</taxon>
        <taxon>Fungi</taxon>
        <taxon>Dikarya</taxon>
        <taxon>Basidiomycota</taxon>
        <taxon>Agaricomycotina</taxon>
        <taxon>Dacrymycetes</taxon>
        <taxon>Dacrymycetales</taxon>
        <taxon>Dacrymycetaceae</taxon>
        <taxon>Calocera</taxon>
    </lineage>
</organism>
<evidence type="ECO:0000313" key="4">
    <source>
        <dbReference type="Proteomes" id="UP000076842"/>
    </source>
</evidence>
<gene>
    <name evidence="3" type="ORF">CALCODRAFT_437722</name>
</gene>
<dbReference type="InParanoid" id="A0A165EKL1"/>
<dbReference type="AlphaFoldDB" id="A0A165EKL1"/>
<feature type="domain" description="CxC5 like cysteine cluster associated with KDZ" evidence="1">
    <location>
        <begin position="74"/>
        <end position="190"/>
    </location>
</feature>
<dbReference type="EMBL" id="KV424002">
    <property type="protein sequence ID" value="KZT55060.1"/>
    <property type="molecule type" value="Genomic_DNA"/>
</dbReference>
<dbReference type="STRING" id="1353952.A0A165EKL1"/>
<reference evidence="3 4" key="1">
    <citation type="journal article" date="2016" name="Mol. Biol. Evol.">
        <title>Comparative Genomics of Early-Diverging Mushroom-Forming Fungi Provides Insights into the Origins of Lignocellulose Decay Capabilities.</title>
        <authorList>
            <person name="Nagy L.G."/>
            <person name="Riley R."/>
            <person name="Tritt A."/>
            <person name="Adam C."/>
            <person name="Daum C."/>
            <person name="Floudas D."/>
            <person name="Sun H."/>
            <person name="Yadav J.S."/>
            <person name="Pangilinan J."/>
            <person name="Larsson K.H."/>
            <person name="Matsuura K."/>
            <person name="Barry K."/>
            <person name="Labutti K."/>
            <person name="Kuo R."/>
            <person name="Ohm R.A."/>
            <person name="Bhattacharya S.S."/>
            <person name="Shirouzu T."/>
            <person name="Yoshinaga Y."/>
            <person name="Martin F.M."/>
            <person name="Grigoriev I.V."/>
            <person name="Hibbett D.S."/>
        </authorList>
    </citation>
    <scope>NUCLEOTIDE SEQUENCE [LARGE SCALE GENOMIC DNA]</scope>
    <source>
        <strain evidence="3 4">HHB12733</strain>
    </source>
</reference>
<accession>A0A165EKL1</accession>
<sequence length="637" mass="71654">METLGLDQEVIHLLWTTLLPVVWQQDRPGHEPQPLPFTDPVPAILSHGPSHDLRKSLPHISVPLLISSALGVEEFLPPVQTCFQALCQSPSRLTVARRHEAHYYTVGRGILPVYITSLRCRSCETTYHLNYYRRKDSSNIVHRHYYSGQPQVLQAESHVLVDAALAHLFRSLLFHSQTSGQAMERMYTDVLASSTSNNGNRPTLRRTYLWDTFYLDALLQHHDEQGTSLILPENPAGAKPWGAQRERIKVALQECNIFMAGTGQEFYAHACDSCVRITERNGVPVTLQAAVTDGVAIGHSCCSVHNCHGILPSVTARFCEEHKALNGICAISDCNKPVQATKLTCNNPAHQQMQEERYQKGKSMFNLAQRLAKYTQSTTPTIFNTGTSLSYADSGVPESAVTEGYAVSGLSNDTDSLFPNTDNNGLEGFQGVQTLLKEANLLCDGKGALGNQTFKARFGRSYTHNEQLIVRPCGIIVARATFYGAESVSSVADMLQAVFPTKNSVPDILFYDNNCHLRRHLRAQHLHHFDDMGMPVDVFHFKCKHSEKDDYCGQHCNPLLFPDIYDAESKTWFFNSSAAEQTNAWLNRFLPIVHDMDSVCYDFFLDEMIKEHNRFVTRKLEDQGKHPFLQPSEWLQK</sequence>
<evidence type="ECO:0000259" key="1">
    <source>
        <dbReference type="Pfam" id="PF18718"/>
    </source>
</evidence>
<dbReference type="InterPro" id="IPR041539">
    <property type="entry name" value="CxC5"/>
</dbReference>
<protein>
    <recommendedName>
        <fullName evidence="5">CxC5 like cysteine cluster associated with KDZ domain-containing protein</fullName>
    </recommendedName>
</protein>
<feature type="domain" description="CxC6 like cysteine cluster associated with KDZ" evidence="2">
    <location>
        <begin position="291"/>
        <end position="355"/>
    </location>
</feature>
<dbReference type="Pfam" id="PF18721">
    <property type="entry name" value="CxC6"/>
    <property type="match status" value="1"/>
</dbReference>
<evidence type="ECO:0000259" key="2">
    <source>
        <dbReference type="Pfam" id="PF18721"/>
    </source>
</evidence>